<dbReference type="EMBL" id="QXFW01000484">
    <property type="protein sequence ID" value="KAE9010848.1"/>
    <property type="molecule type" value="Genomic_DNA"/>
</dbReference>
<dbReference type="Proteomes" id="UP000441208">
    <property type="component" value="Unassembled WGS sequence"/>
</dbReference>
<sequence>MDITSPTAFNVAVAVFCALAAAFLLSKLSTAVRGGPSVFLQVVLMALVAIQFFYLYQASRHQLQELR</sequence>
<evidence type="ECO:0000256" key="1">
    <source>
        <dbReference type="SAM" id="Phobius"/>
    </source>
</evidence>
<evidence type="ECO:0000313" key="7">
    <source>
        <dbReference type="Proteomes" id="UP000460718"/>
    </source>
</evidence>
<evidence type="ECO:0000313" key="3">
    <source>
        <dbReference type="EMBL" id="KAE9133524.1"/>
    </source>
</evidence>
<dbReference type="Proteomes" id="UP000437068">
    <property type="component" value="Unassembled WGS sequence"/>
</dbReference>
<evidence type="ECO:0000313" key="4">
    <source>
        <dbReference type="EMBL" id="KAE9310241.1"/>
    </source>
</evidence>
<dbReference type="EMBL" id="QXFZ01000096">
    <property type="protein sequence ID" value="KAE9133524.1"/>
    <property type="molecule type" value="Genomic_DNA"/>
</dbReference>
<name>A0A6A3TMW3_9STRA</name>
<keyword evidence="1" id="KW-0472">Membrane</keyword>
<accession>A0A6A3TMW3</accession>
<feature type="transmembrane region" description="Helical" evidence="1">
    <location>
        <begin position="7"/>
        <end position="26"/>
    </location>
</feature>
<gene>
    <name evidence="4" type="ORF">PF001_g10292</name>
    <name evidence="3" type="ORF">PF007_g3289</name>
    <name evidence="2" type="ORF">PF011_g9634</name>
</gene>
<proteinExistence type="predicted"/>
<comment type="caution">
    <text evidence="3">The sequence shown here is derived from an EMBL/GenBank/DDBJ whole genome shotgun (WGS) entry which is preliminary data.</text>
</comment>
<keyword evidence="1" id="KW-0812">Transmembrane</keyword>
<dbReference type="AlphaFoldDB" id="A0A6A3TMW3"/>
<organism evidence="3 6">
    <name type="scientific">Phytophthora fragariae</name>
    <dbReference type="NCBI Taxonomy" id="53985"/>
    <lineage>
        <taxon>Eukaryota</taxon>
        <taxon>Sar</taxon>
        <taxon>Stramenopiles</taxon>
        <taxon>Oomycota</taxon>
        <taxon>Peronosporomycetes</taxon>
        <taxon>Peronosporales</taxon>
        <taxon>Peronosporaceae</taxon>
        <taxon>Phytophthora</taxon>
    </lineage>
</organism>
<reference evidence="5 6" key="1">
    <citation type="submission" date="2018-08" db="EMBL/GenBank/DDBJ databases">
        <title>Genomic investigation of the strawberry pathogen Phytophthora fragariae indicates pathogenicity is determined by transcriptional variation in three key races.</title>
        <authorList>
            <person name="Adams T.M."/>
            <person name="Armitage A.D."/>
            <person name="Sobczyk M.K."/>
            <person name="Bates H.J."/>
            <person name="Dunwell J.M."/>
            <person name="Nellist C.F."/>
            <person name="Harrison R.J."/>
        </authorList>
    </citation>
    <scope>NUCLEOTIDE SEQUENCE [LARGE SCALE GENOMIC DNA]</scope>
    <source>
        <strain evidence="4 5">A4</strain>
        <strain evidence="3 6">NOV-71</strain>
        <strain evidence="2 7">SCRP245</strain>
    </source>
</reference>
<evidence type="ECO:0000313" key="5">
    <source>
        <dbReference type="Proteomes" id="UP000437068"/>
    </source>
</evidence>
<evidence type="ECO:0000313" key="6">
    <source>
        <dbReference type="Proteomes" id="UP000441208"/>
    </source>
</evidence>
<feature type="transmembrane region" description="Helical" evidence="1">
    <location>
        <begin position="38"/>
        <end position="56"/>
    </location>
</feature>
<keyword evidence="1" id="KW-1133">Transmembrane helix</keyword>
<protein>
    <submittedName>
        <fullName evidence="3">Uncharacterized protein</fullName>
    </submittedName>
</protein>
<dbReference type="EMBL" id="QXGE01000516">
    <property type="protein sequence ID" value="KAE9310241.1"/>
    <property type="molecule type" value="Genomic_DNA"/>
</dbReference>
<dbReference type="Proteomes" id="UP000460718">
    <property type="component" value="Unassembled WGS sequence"/>
</dbReference>
<evidence type="ECO:0000313" key="2">
    <source>
        <dbReference type="EMBL" id="KAE9010848.1"/>
    </source>
</evidence>